<dbReference type="Pfam" id="PF08238">
    <property type="entry name" value="Sel1"/>
    <property type="match status" value="5"/>
</dbReference>
<feature type="compositionally biased region" description="Basic residues" evidence="1">
    <location>
        <begin position="270"/>
        <end position="279"/>
    </location>
</feature>
<dbReference type="OMA" id="ECAREMY"/>
<feature type="region of interest" description="Disordered" evidence="1">
    <location>
        <begin position="246"/>
        <end position="279"/>
    </location>
</feature>
<gene>
    <name evidence="2" type="ORF">BKD89_06020</name>
</gene>
<dbReference type="SUPFAM" id="SSF81901">
    <property type="entry name" value="HCP-like"/>
    <property type="match status" value="1"/>
</dbReference>
<dbReference type="PANTHER" id="PTHR11102">
    <property type="entry name" value="SEL-1-LIKE PROTEIN"/>
    <property type="match status" value="1"/>
</dbReference>
<protein>
    <recommendedName>
        <fullName evidence="4">Sel1 repeat family protein</fullName>
    </recommendedName>
</protein>
<dbReference type="InterPro" id="IPR011990">
    <property type="entry name" value="TPR-like_helical_dom_sf"/>
</dbReference>
<dbReference type="EMBL" id="CP017686">
    <property type="protein sequence ID" value="AYQ55353.1"/>
    <property type="molecule type" value="Genomic_DNA"/>
</dbReference>
<name>A0A3G3IHL8_9ARCH</name>
<dbReference type="Proteomes" id="UP000273278">
    <property type="component" value="Chromosome"/>
</dbReference>
<evidence type="ECO:0000313" key="2">
    <source>
        <dbReference type="EMBL" id="AYQ55353.1"/>
    </source>
</evidence>
<dbReference type="GeneID" id="41322001"/>
<evidence type="ECO:0000313" key="3">
    <source>
        <dbReference type="Proteomes" id="UP000273278"/>
    </source>
</evidence>
<dbReference type="InterPro" id="IPR050767">
    <property type="entry name" value="Sel1_AlgK"/>
</dbReference>
<dbReference type="Gene3D" id="1.25.40.10">
    <property type="entry name" value="Tetratricopeptide repeat domain"/>
    <property type="match status" value="2"/>
</dbReference>
<dbReference type="AlphaFoldDB" id="A0A3G3IHL8"/>
<evidence type="ECO:0000256" key="1">
    <source>
        <dbReference type="SAM" id="MobiDB-lite"/>
    </source>
</evidence>
<reference evidence="2 3" key="1">
    <citation type="submission" date="2016-10" db="EMBL/GenBank/DDBJ databases">
        <title>Complete genome of the TMA-utilizing, human hosted archaeon Methanomethylophilus alvus Gen. nov, sp. nov., strain Mx-05, derived from a pure culture.</title>
        <authorList>
            <person name="Brugere J.-F."/>
            <person name="Ben Hania W."/>
            <person name="Chaudhary P.P."/>
            <person name="Gaci N."/>
            <person name="Borrel G."/>
            <person name="Cao Van Tuat L."/>
            <person name="Fardeau M.-L."/>
            <person name="Harris H.M.B."/>
            <person name="O'Toole P.W."/>
            <person name="Ollivier B."/>
        </authorList>
    </citation>
    <scope>NUCLEOTIDE SEQUENCE [LARGE SCALE GENOMIC DNA]</scope>
    <source>
        <strain evidence="2 3">Mx-05</strain>
    </source>
</reference>
<evidence type="ECO:0008006" key="4">
    <source>
        <dbReference type="Google" id="ProtNLM"/>
    </source>
</evidence>
<dbReference type="SMART" id="SM00671">
    <property type="entry name" value="SEL1"/>
    <property type="match status" value="6"/>
</dbReference>
<dbReference type="PANTHER" id="PTHR11102:SF160">
    <property type="entry name" value="ERAD-ASSOCIATED E3 UBIQUITIN-PROTEIN LIGASE COMPONENT HRD3"/>
    <property type="match status" value="1"/>
</dbReference>
<proteinExistence type="predicted"/>
<sequence length="279" mass="31419">MMDRPSSSVSSDKEVCARFSKAYELLKEDGHDPQAIELLQKNVLKNCTSSIVLLGDVYSQGDETERKESIKLFRKAAALGDSSGMRNLGYCYAVGINVERDKEEGARWYTESAEAGNARAMCNIGVMYDFGNGVPQDRDKAFGWYLRSAQGGCTRGMTNLGEFYLYGKGTERDLDEAERWFRESNSPRAIYHLAEIYLDEKNDTERGMTFLRLSAEAEYSKALYRYATIVEKDDPECAREMYLKAASKGNSDAKEKLEALGIPVPESRMAKKKKEKKTS</sequence>
<accession>A0A3G3IHL8</accession>
<organism evidence="2 3">
    <name type="scientific">Methanomethylophilus alvi</name>
    <dbReference type="NCBI Taxonomy" id="1291540"/>
    <lineage>
        <taxon>Archaea</taxon>
        <taxon>Methanobacteriati</taxon>
        <taxon>Thermoplasmatota</taxon>
        <taxon>Thermoplasmata</taxon>
        <taxon>Methanomassiliicoccales</taxon>
        <taxon>Methanomethylophilaceae</taxon>
        <taxon>Methanomethylophilus</taxon>
    </lineage>
</organism>
<dbReference type="InterPro" id="IPR006597">
    <property type="entry name" value="Sel1-like"/>
</dbReference>
<dbReference type="RefSeq" id="WP_015505110.1">
    <property type="nucleotide sequence ID" value="NZ_CP017686.1"/>
</dbReference>